<organism evidence="2 3">
    <name type="scientific">Sporichthya brevicatena</name>
    <dbReference type="NCBI Taxonomy" id="171442"/>
    <lineage>
        <taxon>Bacteria</taxon>
        <taxon>Bacillati</taxon>
        <taxon>Actinomycetota</taxon>
        <taxon>Actinomycetes</taxon>
        <taxon>Sporichthyales</taxon>
        <taxon>Sporichthyaceae</taxon>
        <taxon>Sporichthya</taxon>
    </lineage>
</organism>
<keyword evidence="3" id="KW-1185">Reference proteome</keyword>
<dbReference type="Gene3D" id="3.30.530.20">
    <property type="match status" value="1"/>
</dbReference>
<dbReference type="PANTHER" id="PTHR33824">
    <property type="entry name" value="POLYKETIDE CYCLASE/DEHYDRASE AND LIPID TRANSPORT SUPERFAMILY PROTEIN"/>
    <property type="match status" value="1"/>
</dbReference>
<dbReference type="Proteomes" id="UP001500957">
    <property type="component" value="Unassembled WGS sequence"/>
</dbReference>
<accession>A0ABN1GWE2</accession>
<dbReference type="InterPro" id="IPR023393">
    <property type="entry name" value="START-like_dom_sf"/>
</dbReference>
<dbReference type="CDD" id="cd07817">
    <property type="entry name" value="SRPBCC_8"/>
    <property type="match status" value="1"/>
</dbReference>
<dbReference type="InterPro" id="IPR047137">
    <property type="entry name" value="ORF3"/>
</dbReference>
<evidence type="ECO:0000313" key="2">
    <source>
        <dbReference type="EMBL" id="GAA0621668.1"/>
    </source>
</evidence>
<gene>
    <name evidence="2" type="ORF">GCM10009547_25480</name>
</gene>
<evidence type="ECO:0000259" key="1">
    <source>
        <dbReference type="Pfam" id="PF03364"/>
    </source>
</evidence>
<name>A0ABN1GWE2_9ACTN</name>
<protein>
    <submittedName>
        <fullName evidence="2">SRPBCC family protein</fullName>
    </submittedName>
</protein>
<dbReference type="RefSeq" id="WP_344605262.1">
    <property type="nucleotide sequence ID" value="NZ_BAAAHE010000020.1"/>
</dbReference>
<reference evidence="2 3" key="1">
    <citation type="journal article" date="2019" name="Int. J. Syst. Evol. Microbiol.">
        <title>The Global Catalogue of Microorganisms (GCM) 10K type strain sequencing project: providing services to taxonomists for standard genome sequencing and annotation.</title>
        <authorList>
            <consortium name="The Broad Institute Genomics Platform"/>
            <consortium name="The Broad Institute Genome Sequencing Center for Infectious Disease"/>
            <person name="Wu L."/>
            <person name="Ma J."/>
        </authorList>
    </citation>
    <scope>NUCLEOTIDE SEQUENCE [LARGE SCALE GENOMIC DNA]</scope>
    <source>
        <strain evidence="2 3">JCM 10671</strain>
    </source>
</reference>
<dbReference type="Pfam" id="PF03364">
    <property type="entry name" value="Polyketide_cyc"/>
    <property type="match status" value="1"/>
</dbReference>
<sequence>MTLLKTVDVAVPVSTAYNQWTQLEEFPRFMDGVESVQQIDDTRSRWKTNVMGAEREFETRITEQIPDERIAWTTTNGETEQAGVVTFHRLDEAQTRLTLQMDIEGGMLEKLGLATGVIGRQIDGDLGRFKEFIEQRGAETGGWRGEVERPKP</sequence>
<comment type="caution">
    <text evidence="2">The sequence shown here is derived from an EMBL/GenBank/DDBJ whole genome shotgun (WGS) entry which is preliminary data.</text>
</comment>
<proteinExistence type="predicted"/>
<dbReference type="SUPFAM" id="SSF55961">
    <property type="entry name" value="Bet v1-like"/>
    <property type="match status" value="1"/>
</dbReference>
<feature type="domain" description="Coenzyme Q-binding protein COQ10 START" evidence="1">
    <location>
        <begin position="9"/>
        <end position="128"/>
    </location>
</feature>
<dbReference type="InterPro" id="IPR005031">
    <property type="entry name" value="COQ10_START"/>
</dbReference>
<dbReference type="PANTHER" id="PTHR33824:SF7">
    <property type="entry name" value="POLYKETIDE CYCLASE_DEHYDRASE AND LIPID TRANSPORT SUPERFAMILY PROTEIN"/>
    <property type="match status" value="1"/>
</dbReference>
<evidence type="ECO:0000313" key="3">
    <source>
        <dbReference type="Proteomes" id="UP001500957"/>
    </source>
</evidence>
<dbReference type="EMBL" id="BAAAHE010000020">
    <property type="protein sequence ID" value="GAA0621668.1"/>
    <property type="molecule type" value="Genomic_DNA"/>
</dbReference>